<dbReference type="Proteomes" id="UP000037600">
    <property type="component" value="Unassembled WGS sequence"/>
</dbReference>
<organism evidence="4 5">
    <name type="scientific">Catenovulum maritimum</name>
    <dbReference type="NCBI Taxonomy" id="1513271"/>
    <lineage>
        <taxon>Bacteria</taxon>
        <taxon>Pseudomonadati</taxon>
        <taxon>Pseudomonadota</taxon>
        <taxon>Gammaproteobacteria</taxon>
        <taxon>Alteromonadales</taxon>
        <taxon>Alteromonadaceae</taxon>
        <taxon>Catenovulum</taxon>
    </lineage>
</organism>
<proteinExistence type="predicted"/>
<keyword evidence="5" id="KW-1185">Reference proteome</keyword>
<dbReference type="OrthoDB" id="7207054at2"/>
<protein>
    <submittedName>
        <fullName evidence="4">Uncharacterized protein</fullName>
    </submittedName>
</protein>
<evidence type="ECO:0000313" key="5">
    <source>
        <dbReference type="Proteomes" id="UP000037600"/>
    </source>
</evidence>
<accession>A0A0J8GU23</accession>
<feature type="transmembrane region" description="Helical" evidence="1">
    <location>
        <begin position="104"/>
        <end position="126"/>
    </location>
</feature>
<feature type="transmembrane region" description="Helical" evidence="1">
    <location>
        <begin position="76"/>
        <end position="98"/>
    </location>
</feature>
<sequence length="212" mass="23182">MFTFFTADFNSAYSIALAIMLGLAMLEGVAMLIGLSLLSALDDLIPADLSVDSDAQITTPGLTSVLGWLGLNQLPLLIWLVLFLTSFGLTGVSVNYISLSTLDMLFPSSILFGFSFIFAVIFSKFWGRRLAKIFPKNESTAISSLDMQGLEARITVGVAKLNSSAEATCVDNYGQRHYVMVQPIEENQEFTAGTNVVLIEKQTNYWLVAKLN</sequence>
<keyword evidence="1" id="KW-0812">Transmembrane</keyword>
<feature type="domain" description="Inner membrane protein YqiJ OB-fold" evidence="2">
    <location>
        <begin position="149"/>
        <end position="206"/>
    </location>
</feature>
<evidence type="ECO:0000256" key="1">
    <source>
        <dbReference type="SAM" id="Phobius"/>
    </source>
</evidence>
<name>A0A0J8GU23_9ALTE</name>
<evidence type="ECO:0000259" key="3">
    <source>
        <dbReference type="Pfam" id="PF21001"/>
    </source>
</evidence>
<dbReference type="Pfam" id="PF21001">
    <property type="entry name" value="YqiJ_N"/>
    <property type="match status" value="1"/>
</dbReference>
<gene>
    <name evidence="4" type="ORF">XM47_04545</name>
</gene>
<dbReference type="InterPro" id="IPR010840">
    <property type="entry name" value="YqiJ_OB"/>
</dbReference>
<dbReference type="STRING" id="1513271.XM47_04545"/>
<dbReference type="InterPro" id="IPR048376">
    <property type="entry name" value="YqiJ_N"/>
</dbReference>
<comment type="caution">
    <text evidence="4">The sequence shown here is derived from an EMBL/GenBank/DDBJ whole genome shotgun (WGS) entry which is preliminary data.</text>
</comment>
<dbReference type="EMBL" id="LAZL01000005">
    <property type="protein sequence ID" value="KMT66265.1"/>
    <property type="molecule type" value="Genomic_DNA"/>
</dbReference>
<reference evidence="4 5" key="1">
    <citation type="submission" date="2015-04" db="EMBL/GenBank/DDBJ databases">
        <title>Draft Genome Sequence of the Novel Agar-Digesting Marine Bacterium Q1.</title>
        <authorList>
            <person name="Li Y."/>
            <person name="Li D."/>
            <person name="Chen G."/>
            <person name="Du Z."/>
        </authorList>
    </citation>
    <scope>NUCLEOTIDE SEQUENCE [LARGE SCALE GENOMIC DNA]</scope>
    <source>
        <strain evidence="4 5">Q1</strain>
    </source>
</reference>
<feature type="transmembrane region" description="Helical" evidence="1">
    <location>
        <begin position="12"/>
        <end position="38"/>
    </location>
</feature>
<dbReference type="AlphaFoldDB" id="A0A0J8GU23"/>
<keyword evidence="1" id="KW-0472">Membrane</keyword>
<dbReference type="Pfam" id="PF07290">
    <property type="entry name" value="YqiJ_OB"/>
    <property type="match status" value="1"/>
</dbReference>
<evidence type="ECO:0000313" key="4">
    <source>
        <dbReference type="EMBL" id="KMT66265.1"/>
    </source>
</evidence>
<feature type="domain" description="Inner membrane protein YqiJ N-terminal" evidence="3">
    <location>
        <begin position="10"/>
        <end position="119"/>
    </location>
</feature>
<keyword evidence="1" id="KW-1133">Transmembrane helix</keyword>
<dbReference type="RefSeq" id="WP_048690253.1">
    <property type="nucleotide sequence ID" value="NZ_KQ130484.1"/>
</dbReference>
<evidence type="ECO:0000259" key="2">
    <source>
        <dbReference type="Pfam" id="PF07290"/>
    </source>
</evidence>